<gene>
    <name evidence="2" type="ORF">QWJ08_21500</name>
</gene>
<organism evidence="2 3">
    <name type="scientific">Vibrio agarivorans</name>
    <dbReference type="NCBI Taxonomy" id="153622"/>
    <lineage>
        <taxon>Bacteria</taxon>
        <taxon>Pseudomonadati</taxon>
        <taxon>Pseudomonadota</taxon>
        <taxon>Gammaproteobacteria</taxon>
        <taxon>Vibrionales</taxon>
        <taxon>Vibrionaceae</taxon>
        <taxon>Vibrio</taxon>
    </lineage>
</organism>
<keyword evidence="3" id="KW-1185">Reference proteome</keyword>
<sequence length="246" mass="27203">MNIGLLTGLLATVVTSLVSADHIDNYLNDYNVEVLRSYQTESMKDSGLEALFTTTGILYAQREAGLLFTSPGELFHFSSSEPESETAAMKDEFLKVIPDKIVAQAPNEKLRIQVFTDISCPHCRDFHGRVPQYLEAGITVEFLLVAREGRTSLAYQQMSSLAFEDDQEKALSDGMASGYLPRSEMASFQMAMHQQAAEIIGIKGTPTVLYKGMDIGNLPPQQIGQAIIEVDEITNDTVVYDVTKYE</sequence>
<dbReference type="Pfam" id="PF13098">
    <property type="entry name" value="Thioredoxin_2"/>
    <property type="match status" value="1"/>
</dbReference>
<dbReference type="InterPro" id="IPR051470">
    <property type="entry name" value="Thiol:disulfide_interchange"/>
</dbReference>
<dbReference type="RefSeq" id="WP_289964115.1">
    <property type="nucleotide sequence ID" value="NZ_JAUEOZ010000003.1"/>
</dbReference>
<name>A0ABT7Y851_9VIBR</name>
<dbReference type="PANTHER" id="PTHR35272">
    <property type="entry name" value="THIOL:DISULFIDE INTERCHANGE PROTEIN DSBC-RELATED"/>
    <property type="match status" value="1"/>
</dbReference>
<evidence type="ECO:0000259" key="1">
    <source>
        <dbReference type="Pfam" id="PF13098"/>
    </source>
</evidence>
<protein>
    <submittedName>
        <fullName evidence="2">Thioredoxin fold domain-containing protein</fullName>
    </submittedName>
</protein>
<evidence type="ECO:0000313" key="3">
    <source>
        <dbReference type="Proteomes" id="UP001169719"/>
    </source>
</evidence>
<feature type="domain" description="Thioredoxin-like fold" evidence="1">
    <location>
        <begin position="106"/>
        <end position="214"/>
    </location>
</feature>
<dbReference type="Gene3D" id="3.40.30.10">
    <property type="entry name" value="Glutaredoxin"/>
    <property type="match status" value="1"/>
</dbReference>
<dbReference type="InterPro" id="IPR012336">
    <property type="entry name" value="Thioredoxin-like_fold"/>
</dbReference>
<proteinExistence type="predicted"/>
<accession>A0ABT7Y851</accession>
<dbReference type="Proteomes" id="UP001169719">
    <property type="component" value="Unassembled WGS sequence"/>
</dbReference>
<dbReference type="PANTHER" id="PTHR35272:SF3">
    <property type="entry name" value="THIOL:DISULFIDE INTERCHANGE PROTEIN DSBC"/>
    <property type="match status" value="1"/>
</dbReference>
<comment type="caution">
    <text evidence="2">The sequence shown here is derived from an EMBL/GenBank/DDBJ whole genome shotgun (WGS) entry which is preliminary data.</text>
</comment>
<dbReference type="EMBL" id="JAUEOZ010000003">
    <property type="protein sequence ID" value="MDN2483934.1"/>
    <property type="molecule type" value="Genomic_DNA"/>
</dbReference>
<dbReference type="SUPFAM" id="SSF52833">
    <property type="entry name" value="Thioredoxin-like"/>
    <property type="match status" value="1"/>
</dbReference>
<reference evidence="2" key="1">
    <citation type="submission" date="2024-05" db="EMBL/GenBank/DDBJ databases">
        <title>Genome Sequences of Four Agar- Degrading Marine Bacteria.</title>
        <authorList>
            <person name="Phillips E.K."/>
            <person name="Shaffer J.C."/>
            <person name="Henson M.W."/>
            <person name="Temperton B."/>
            <person name="Thrash C.J."/>
            <person name="Martin M.O."/>
        </authorList>
    </citation>
    <scope>NUCLEOTIDE SEQUENCE</scope>
    <source>
        <strain evidence="2">EKP203</strain>
    </source>
</reference>
<dbReference type="InterPro" id="IPR036249">
    <property type="entry name" value="Thioredoxin-like_sf"/>
</dbReference>
<evidence type="ECO:0000313" key="2">
    <source>
        <dbReference type="EMBL" id="MDN2483934.1"/>
    </source>
</evidence>